<accession>A0A809R4P2</accession>
<dbReference type="PROSITE" id="PS52035">
    <property type="entry name" value="PEPTIDASE_M14"/>
    <property type="match status" value="1"/>
</dbReference>
<protein>
    <submittedName>
        <fullName evidence="9">Carboxypeptidase A2</fullName>
    </submittedName>
</protein>
<dbReference type="SMART" id="SM00631">
    <property type="entry name" value="Zn_pept"/>
    <property type="match status" value="1"/>
</dbReference>
<evidence type="ECO:0000259" key="8">
    <source>
        <dbReference type="PROSITE" id="PS52035"/>
    </source>
</evidence>
<dbReference type="AlphaFoldDB" id="A0A809R4P2"/>
<dbReference type="GO" id="GO:0008270">
    <property type="term" value="F:zinc ion binding"/>
    <property type="evidence" value="ECO:0007669"/>
    <property type="project" value="InterPro"/>
</dbReference>
<dbReference type="Gene3D" id="3.40.630.10">
    <property type="entry name" value="Zn peptidases"/>
    <property type="match status" value="1"/>
</dbReference>
<dbReference type="CDD" id="cd06905">
    <property type="entry name" value="M14-like"/>
    <property type="match status" value="1"/>
</dbReference>
<sequence length="571" mass="64970">MPQVPFDKYIRYEELTRALEAYRDEFPDWVELGTIGKSHEGREIWIVTLTNRATGTPAEKPAFWCDGNIHASEVSACTAILRLIHTLCTEYGSIPDVTHALDTRTFYLVPRLNPDGAEWALETPPRIIRSSTRPYPYEEDDYYGIEKKDLDGDGRVLSMRVQDPNGAWRVCAADPRLMVRRGPTEREGTFYRLLPEGLLHNWDGMTIRQRKVKEGLDMNRNFPSAWRLEHEQYGAGPFPTSEPEIRAAVSAICERPNICGAVTFHTFSGVHLRPPSRMPDDDIPAEDLWTYQKLGEKGKEMTGYPAISNYHEFRYHPKEVITGVFDDWMYEHRGVYAWTTEIWSPQRQAGITDYKYIDWFREHPEDDDLKLIKWSDDKLEGKGHVDWKEFEHPQLGKVEIGGWDFAFAFRNPPPQFLESEVKPLGDWVIWQALCSPKLELRETRVEAIDGSTARVRVAVQNTGWLPTNVSRIAADRKLCRGVVAEIRCAGHEESGEGAASPEWLISGLLRSESGQLVGRNHISASGFGGASNPTDDVAVFEWVLRAGNAYEVRISHERAGAIQVKLDLEAQ</sequence>
<keyword evidence="5" id="KW-0862">Zinc</keyword>
<keyword evidence="4" id="KW-0378">Hydrolase</keyword>
<reference evidence="9" key="1">
    <citation type="journal article" name="DNA Res.">
        <title>The physiological potential of anammox bacteria as revealed by their core genome structure.</title>
        <authorList>
            <person name="Okubo T."/>
            <person name="Toyoda A."/>
            <person name="Fukuhara K."/>
            <person name="Uchiyama I."/>
            <person name="Harigaya Y."/>
            <person name="Kuroiwa M."/>
            <person name="Suzuki T."/>
            <person name="Murakami Y."/>
            <person name="Suwa Y."/>
            <person name="Takami H."/>
        </authorList>
    </citation>
    <scope>NUCLEOTIDE SEQUENCE</scope>
    <source>
        <strain evidence="9">317325-2</strain>
    </source>
</reference>
<dbReference type="KEGG" id="npy:NPRO_01450"/>
<dbReference type="PANTHER" id="PTHR11705">
    <property type="entry name" value="PROTEASE FAMILY M14 CARBOXYPEPTIDASE A,B"/>
    <property type="match status" value="1"/>
</dbReference>
<proteinExistence type="inferred from homology"/>
<dbReference type="PRINTS" id="PR00765">
    <property type="entry name" value="CRBOXYPTASEA"/>
</dbReference>
<dbReference type="GO" id="GO:0004181">
    <property type="term" value="F:metallocarboxypeptidase activity"/>
    <property type="evidence" value="ECO:0007669"/>
    <property type="project" value="InterPro"/>
</dbReference>
<name>A0A809R4P2_9BACT</name>
<feature type="active site" description="Proton donor/acceptor" evidence="7">
    <location>
        <position position="341"/>
    </location>
</feature>
<evidence type="ECO:0000256" key="5">
    <source>
        <dbReference type="ARBA" id="ARBA00022833"/>
    </source>
</evidence>
<keyword evidence="3" id="KW-0645">Protease</keyword>
<dbReference type="PANTHER" id="PTHR11705:SF143">
    <property type="entry name" value="SLL0236 PROTEIN"/>
    <property type="match status" value="1"/>
</dbReference>
<dbReference type="GO" id="GO:0005615">
    <property type="term" value="C:extracellular space"/>
    <property type="evidence" value="ECO:0007669"/>
    <property type="project" value="TreeGrafter"/>
</dbReference>
<evidence type="ECO:0000256" key="1">
    <source>
        <dbReference type="ARBA" id="ARBA00001947"/>
    </source>
</evidence>
<evidence type="ECO:0000256" key="3">
    <source>
        <dbReference type="ARBA" id="ARBA00022670"/>
    </source>
</evidence>
<dbReference type="SUPFAM" id="SSF53187">
    <property type="entry name" value="Zn-dependent exopeptidases"/>
    <property type="match status" value="1"/>
</dbReference>
<evidence type="ECO:0000313" key="9">
    <source>
        <dbReference type="EMBL" id="BBO22550.1"/>
    </source>
</evidence>
<gene>
    <name evidence="9" type="ORF">NPRO_01450</name>
</gene>
<keyword evidence="6" id="KW-0482">Metalloprotease</keyword>
<comment type="cofactor">
    <cofactor evidence="1">
        <name>Zn(2+)</name>
        <dbReference type="ChEBI" id="CHEBI:29105"/>
    </cofactor>
</comment>
<dbReference type="GO" id="GO:0006508">
    <property type="term" value="P:proteolysis"/>
    <property type="evidence" value="ECO:0007669"/>
    <property type="project" value="UniProtKB-KW"/>
</dbReference>
<dbReference type="Proteomes" id="UP000662873">
    <property type="component" value="Chromosome"/>
</dbReference>
<comment type="similarity">
    <text evidence="2 7">Belongs to the peptidase M14 family.</text>
</comment>
<evidence type="ECO:0000313" key="10">
    <source>
        <dbReference type="Proteomes" id="UP000662873"/>
    </source>
</evidence>
<dbReference type="Pfam" id="PF00246">
    <property type="entry name" value="Peptidase_M14"/>
    <property type="match status" value="1"/>
</dbReference>
<evidence type="ECO:0000256" key="7">
    <source>
        <dbReference type="PROSITE-ProRule" id="PRU01379"/>
    </source>
</evidence>
<feature type="domain" description="Peptidase M14" evidence="8">
    <location>
        <begin position="8"/>
        <end position="361"/>
    </location>
</feature>
<evidence type="ECO:0000256" key="4">
    <source>
        <dbReference type="ARBA" id="ARBA00022801"/>
    </source>
</evidence>
<dbReference type="EMBL" id="AP021858">
    <property type="protein sequence ID" value="BBO22550.1"/>
    <property type="molecule type" value="Genomic_DNA"/>
</dbReference>
<evidence type="ECO:0000256" key="2">
    <source>
        <dbReference type="ARBA" id="ARBA00005988"/>
    </source>
</evidence>
<dbReference type="InterPro" id="IPR000834">
    <property type="entry name" value="Peptidase_M14"/>
</dbReference>
<keyword evidence="9" id="KW-0121">Carboxypeptidase</keyword>
<evidence type="ECO:0000256" key="6">
    <source>
        <dbReference type="ARBA" id="ARBA00023049"/>
    </source>
</evidence>
<organism evidence="9 10">
    <name type="scientific">Candidatus Nitrosymbiomonas proteolyticus</name>
    <dbReference type="NCBI Taxonomy" id="2608984"/>
    <lineage>
        <taxon>Bacteria</taxon>
        <taxon>Bacillati</taxon>
        <taxon>Armatimonadota</taxon>
        <taxon>Armatimonadota incertae sedis</taxon>
        <taxon>Candidatus Nitrosymbiomonas</taxon>
    </lineage>
</organism>